<organism evidence="2">
    <name type="scientific">marine metagenome</name>
    <dbReference type="NCBI Taxonomy" id="408172"/>
    <lineage>
        <taxon>unclassified sequences</taxon>
        <taxon>metagenomes</taxon>
        <taxon>ecological metagenomes</taxon>
    </lineage>
</organism>
<name>A0A382B412_9ZZZZ</name>
<feature type="transmembrane region" description="Helical" evidence="1">
    <location>
        <begin position="6"/>
        <end position="33"/>
    </location>
</feature>
<protein>
    <recommendedName>
        <fullName evidence="3">Major facilitator superfamily (MFS) profile domain-containing protein</fullName>
    </recommendedName>
</protein>
<proteinExistence type="predicted"/>
<evidence type="ECO:0000256" key="1">
    <source>
        <dbReference type="SAM" id="Phobius"/>
    </source>
</evidence>
<dbReference type="AlphaFoldDB" id="A0A382B412"/>
<sequence length="104" mass="11268">MTPLRYYLLGTGTWFASYGIQGVIFAWLITLVLRETPSMVGVAQTAMLLPAMLFMLIGGSLADRWGGRIVAARAQALAVLPPLILVYVLITDRLSIEIMIGDAA</sequence>
<evidence type="ECO:0000313" key="2">
    <source>
        <dbReference type="EMBL" id="SVB07977.1"/>
    </source>
</evidence>
<feature type="transmembrane region" description="Helical" evidence="1">
    <location>
        <begin position="70"/>
        <end position="90"/>
    </location>
</feature>
<keyword evidence="1" id="KW-1133">Transmembrane helix</keyword>
<dbReference type="InterPro" id="IPR036259">
    <property type="entry name" value="MFS_trans_sf"/>
</dbReference>
<dbReference type="SUPFAM" id="SSF103473">
    <property type="entry name" value="MFS general substrate transporter"/>
    <property type="match status" value="1"/>
</dbReference>
<dbReference type="EMBL" id="UINC01027914">
    <property type="protein sequence ID" value="SVB07977.1"/>
    <property type="molecule type" value="Genomic_DNA"/>
</dbReference>
<keyword evidence="1" id="KW-0812">Transmembrane</keyword>
<evidence type="ECO:0008006" key="3">
    <source>
        <dbReference type="Google" id="ProtNLM"/>
    </source>
</evidence>
<feature type="non-terminal residue" evidence="2">
    <location>
        <position position="104"/>
    </location>
</feature>
<dbReference type="Gene3D" id="1.20.1250.20">
    <property type="entry name" value="MFS general substrate transporter like domains"/>
    <property type="match status" value="1"/>
</dbReference>
<gene>
    <name evidence="2" type="ORF">METZ01_LOCUS160831</name>
</gene>
<accession>A0A382B412</accession>
<feature type="transmembrane region" description="Helical" evidence="1">
    <location>
        <begin position="40"/>
        <end position="58"/>
    </location>
</feature>
<reference evidence="2" key="1">
    <citation type="submission" date="2018-05" db="EMBL/GenBank/DDBJ databases">
        <authorList>
            <person name="Lanie J.A."/>
            <person name="Ng W.-L."/>
            <person name="Kazmierczak K.M."/>
            <person name="Andrzejewski T.M."/>
            <person name="Davidsen T.M."/>
            <person name="Wayne K.J."/>
            <person name="Tettelin H."/>
            <person name="Glass J.I."/>
            <person name="Rusch D."/>
            <person name="Podicherti R."/>
            <person name="Tsui H.-C.T."/>
            <person name="Winkler M.E."/>
        </authorList>
    </citation>
    <scope>NUCLEOTIDE SEQUENCE</scope>
</reference>
<keyword evidence="1" id="KW-0472">Membrane</keyword>